<dbReference type="Proteomes" id="UP000222601">
    <property type="component" value="Segment"/>
</dbReference>
<organism evidence="1">
    <name type="scientific">Escherichia phage vB_EcoS_ESCO41</name>
    <dbReference type="NCBI Taxonomy" id="2496547"/>
    <lineage>
        <taxon>Viruses</taxon>
        <taxon>Duplodnaviria</taxon>
        <taxon>Heunggongvirae</taxon>
        <taxon>Uroviricota</taxon>
        <taxon>Caudoviricetes</taxon>
        <taxon>Drexlerviridae</taxon>
        <taxon>Nouzillyvirus</taxon>
        <taxon>Nouzillyvirus ESCO41</taxon>
    </lineage>
</organism>
<keyword evidence="2" id="KW-1185">Reference proteome</keyword>
<proteinExistence type="predicted"/>
<accession>A0A1U9WR57</accession>
<dbReference type="EMBL" id="KY619305">
    <property type="protein sequence ID" value="AQY55329.1"/>
    <property type="molecule type" value="Genomic_DNA"/>
</dbReference>
<evidence type="ECO:0000313" key="2">
    <source>
        <dbReference type="Proteomes" id="UP000222601"/>
    </source>
</evidence>
<sequence length="52" mass="6028">MLKPSDLNYYDNDTIAKLSGQGWYPWSTSAQVEDLQSSYEITQKAIEKEKKK</sequence>
<gene>
    <name evidence="1" type="ORF">ESCO41_00022</name>
</gene>
<protein>
    <submittedName>
        <fullName evidence="1">Uncharacterized protein</fullName>
    </submittedName>
</protein>
<evidence type="ECO:0000313" key="1">
    <source>
        <dbReference type="EMBL" id="AQY55329.1"/>
    </source>
</evidence>
<name>A0A1U9WR57_9CAUD</name>
<reference evidence="1" key="1">
    <citation type="submission" date="2017-02" db="EMBL/GenBank/DDBJ databases">
        <title>Characterization of a new coliphage vB_EcoS_ESCO41.</title>
        <authorList>
            <person name="Trotereau A."/>
            <person name="Schouler C."/>
        </authorList>
    </citation>
    <scope>NUCLEOTIDE SEQUENCE [LARGE SCALE GENOMIC DNA]</scope>
</reference>